<evidence type="ECO:0000256" key="12">
    <source>
        <dbReference type="ARBA" id="ARBA00022801"/>
    </source>
</evidence>
<dbReference type="EMBL" id="JACXAH010000003">
    <property type="protein sequence ID" value="MBD1371427.1"/>
    <property type="molecule type" value="Genomic_DNA"/>
</dbReference>
<evidence type="ECO:0000313" key="19">
    <source>
        <dbReference type="Proteomes" id="UP000661691"/>
    </source>
</evidence>
<dbReference type="RefSeq" id="WP_191140124.1">
    <property type="nucleotide sequence ID" value="NZ_JACXAG020000002.1"/>
</dbReference>
<dbReference type="EC" id="3.1.26.4" evidence="6 14"/>
<comment type="cofactor">
    <cofactor evidence="14 15">
        <name>Mn(2+)</name>
        <dbReference type="ChEBI" id="CHEBI:29035"/>
    </cofactor>
    <cofactor evidence="14 15">
        <name>Mg(2+)</name>
        <dbReference type="ChEBI" id="CHEBI:18420"/>
    </cofactor>
    <text evidence="14 15">Manganese or magnesium. Binds 1 divalent metal ion per monomer in the absence of substrate. May bind a second metal ion after substrate binding.</text>
</comment>
<organism evidence="18 19">
    <name type="scientific">Polycladospora coralii</name>
    <dbReference type="NCBI Taxonomy" id="2771432"/>
    <lineage>
        <taxon>Bacteria</taxon>
        <taxon>Bacillati</taxon>
        <taxon>Bacillota</taxon>
        <taxon>Bacilli</taxon>
        <taxon>Bacillales</taxon>
        <taxon>Thermoactinomycetaceae</taxon>
        <taxon>Polycladospora</taxon>
    </lineage>
</organism>
<dbReference type="InterPro" id="IPR022898">
    <property type="entry name" value="RNase_HII"/>
</dbReference>
<gene>
    <name evidence="14" type="primary">rnhB</name>
    <name evidence="18" type="ORF">IC620_03540</name>
</gene>
<dbReference type="InterPro" id="IPR001352">
    <property type="entry name" value="RNase_HII/HIII"/>
</dbReference>
<dbReference type="GO" id="GO:0030145">
    <property type="term" value="F:manganese ion binding"/>
    <property type="evidence" value="ECO:0007669"/>
    <property type="project" value="UniProtKB-UniRule"/>
</dbReference>
<comment type="similarity">
    <text evidence="5 14 16">Belongs to the RNase HII family.</text>
</comment>
<evidence type="ECO:0000256" key="7">
    <source>
        <dbReference type="ARBA" id="ARBA00019179"/>
    </source>
</evidence>
<evidence type="ECO:0000256" key="10">
    <source>
        <dbReference type="ARBA" id="ARBA00022723"/>
    </source>
</evidence>
<accession>A0A926N8R3</accession>
<dbReference type="GO" id="GO:0043137">
    <property type="term" value="P:DNA replication, removal of RNA primer"/>
    <property type="evidence" value="ECO:0007669"/>
    <property type="project" value="TreeGrafter"/>
</dbReference>
<dbReference type="GO" id="GO:0006298">
    <property type="term" value="P:mismatch repair"/>
    <property type="evidence" value="ECO:0007669"/>
    <property type="project" value="TreeGrafter"/>
</dbReference>
<evidence type="ECO:0000256" key="4">
    <source>
        <dbReference type="ARBA" id="ARBA00004496"/>
    </source>
</evidence>
<comment type="caution">
    <text evidence="18">The sequence shown here is derived from an EMBL/GenBank/DDBJ whole genome shotgun (WGS) entry which is preliminary data.</text>
</comment>
<dbReference type="Pfam" id="PF01351">
    <property type="entry name" value="RNase_HII"/>
    <property type="match status" value="1"/>
</dbReference>
<sequence>MKNKTQTIREIKAWLSTVPDLQASELQLLQRDSRAGVQKLLQSFLREKAKKQQELERLARMWKYEEKYRDLGYQWIAGVDEAGRGPLAGPVVAATVILPPDFDVTGLNDSKQVSEPERKRLRDHIKQHAIAYGIGYVHAAEIDQINILQATYLAMRKSIETLKQEPSLLLTDAVTIPQVPVPQRAFVKGDTLSHSIAAASILAKTARDEWMRSAAQKYPQYGFEKHMGYPTPDHLAMLERWGPTDIHRMSFAPVEKRMRGVNVAQRP</sequence>
<dbReference type="GO" id="GO:0032299">
    <property type="term" value="C:ribonuclease H2 complex"/>
    <property type="evidence" value="ECO:0007669"/>
    <property type="project" value="TreeGrafter"/>
</dbReference>
<dbReference type="InterPro" id="IPR012337">
    <property type="entry name" value="RNaseH-like_sf"/>
</dbReference>
<evidence type="ECO:0000256" key="8">
    <source>
        <dbReference type="ARBA" id="ARBA00022490"/>
    </source>
</evidence>
<dbReference type="Gene3D" id="3.30.420.10">
    <property type="entry name" value="Ribonuclease H-like superfamily/Ribonuclease H"/>
    <property type="match status" value="1"/>
</dbReference>
<evidence type="ECO:0000256" key="2">
    <source>
        <dbReference type="ARBA" id="ARBA00001946"/>
    </source>
</evidence>
<evidence type="ECO:0000256" key="14">
    <source>
        <dbReference type="HAMAP-Rule" id="MF_00052"/>
    </source>
</evidence>
<dbReference type="InterPro" id="IPR024567">
    <property type="entry name" value="RNase_HII/HIII_dom"/>
</dbReference>
<evidence type="ECO:0000256" key="11">
    <source>
        <dbReference type="ARBA" id="ARBA00022759"/>
    </source>
</evidence>
<dbReference type="NCBIfam" id="NF000595">
    <property type="entry name" value="PRK00015.1-3"/>
    <property type="match status" value="1"/>
</dbReference>
<keyword evidence="13 14" id="KW-0464">Manganese</keyword>
<dbReference type="NCBIfam" id="NF000594">
    <property type="entry name" value="PRK00015.1-1"/>
    <property type="match status" value="1"/>
</dbReference>
<dbReference type="GO" id="GO:0004523">
    <property type="term" value="F:RNA-DNA hybrid ribonuclease activity"/>
    <property type="evidence" value="ECO:0007669"/>
    <property type="project" value="UniProtKB-UniRule"/>
</dbReference>
<name>A0A926N8R3_9BACL</name>
<dbReference type="AlphaFoldDB" id="A0A926N8R3"/>
<dbReference type="GO" id="GO:0005737">
    <property type="term" value="C:cytoplasm"/>
    <property type="evidence" value="ECO:0007669"/>
    <property type="project" value="UniProtKB-SubCell"/>
</dbReference>
<feature type="binding site" evidence="14 15">
    <location>
        <position position="81"/>
    </location>
    <ligand>
        <name>a divalent metal cation</name>
        <dbReference type="ChEBI" id="CHEBI:60240"/>
    </ligand>
</feature>
<dbReference type="SUPFAM" id="SSF53098">
    <property type="entry name" value="Ribonuclease H-like"/>
    <property type="match status" value="1"/>
</dbReference>
<evidence type="ECO:0000256" key="3">
    <source>
        <dbReference type="ARBA" id="ARBA00004065"/>
    </source>
</evidence>
<dbReference type="CDD" id="cd07182">
    <property type="entry name" value="RNase_HII_bacteria_HII_like"/>
    <property type="match status" value="1"/>
</dbReference>
<keyword evidence="10 14" id="KW-0479">Metal-binding</keyword>
<dbReference type="HAMAP" id="MF_00052_B">
    <property type="entry name" value="RNase_HII_B"/>
    <property type="match status" value="1"/>
</dbReference>
<evidence type="ECO:0000256" key="5">
    <source>
        <dbReference type="ARBA" id="ARBA00007383"/>
    </source>
</evidence>
<keyword evidence="9 14" id="KW-0540">Nuclease</keyword>
<dbReference type="FunFam" id="3.30.420.10:FF:000006">
    <property type="entry name" value="Ribonuclease HII"/>
    <property type="match status" value="1"/>
</dbReference>
<dbReference type="PROSITE" id="PS51975">
    <property type="entry name" value="RNASE_H_2"/>
    <property type="match status" value="1"/>
</dbReference>
<evidence type="ECO:0000256" key="13">
    <source>
        <dbReference type="ARBA" id="ARBA00023211"/>
    </source>
</evidence>
<evidence type="ECO:0000256" key="1">
    <source>
        <dbReference type="ARBA" id="ARBA00000077"/>
    </source>
</evidence>
<evidence type="ECO:0000256" key="9">
    <source>
        <dbReference type="ARBA" id="ARBA00022722"/>
    </source>
</evidence>
<reference evidence="18" key="1">
    <citation type="submission" date="2020-09" db="EMBL/GenBank/DDBJ databases">
        <title>A novel bacterium of genus Hazenella, isolated from South China Sea.</title>
        <authorList>
            <person name="Huang H."/>
            <person name="Mo K."/>
            <person name="Hu Y."/>
        </authorList>
    </citation>
    <scope>NUCLEOTIDE SEQUENCE</scope>
    <source>
        <strain evidence="18">IB182357</strain>
    </source>
</reference>
<evidence type="ECO:0000256" key="16">
    <source>
        <dbReference type="RuleBase" id="RU003515"/>
    </source>
</evidence>
<dbReference type="PANTHER" id="PTHR10954:SF18">
    <property type="entry name" value="RIBONUCLEASE HII"/>
    <property type="match status" value="1"/>
</dbReference>
<proteinExistence type="inferred from homology"/>
<dbReference type="PANTHER" id="PTHR10954">
    <property type="entry name" value="RIBONUCLEASE H2 SUBUNIT A"/>
    <property type="match status" value="1"/>
</dbReference>
<keyword evidence="8 14" id="KW-0963">Cytoplasm</keyword>
<evidence type="ECO:0000259" key="17">
    <source>
        <dbReference type="PROSITE" id="PS51975"/>
    </source>
</evidence>
<feature type="binding site" evidence="14 15">
    <location>
        <position position="172"/>
    </location>
    <ligand>
        <name>a divalent metal cation</name>
        <dbReference type="ChEBI" id="CHEBI:60240"/>
    </ligand>
</feature>
<comment type="function">
    <text evidence="3 14 16">Endonuclease that specifically degrades the RNA of RNA-DNA hybrids.</text>
</comment>
<keyword evidence="19" id="KW-1185">Reference proteome</keyword>
<evidence type="ECO:0000313" key="18">
    <source>
        <dbReference type="EMBL" id="MBD1371427.1"/>
    </source>
</evidence>
<feature type="domain" description="RNase H type-2" evidence="17">
    <location>
        <begin position="74"/>
        <end position="263"/>
    </location>
</feature>
<evidence type="ECO:0000256" key="15">
    <source>
        <dbReference type="PROSITE-ProRule" id="PRU01319"/>
    </source>
</evidence>
<protein>
    <recommendedName>
        <fullName evidence="7 14">Ribonuclease HII</fullName>
        <shortName evidence="14">RNase HII</shortName>
        <ecNumber evidence="6 14">3.1.26.4</ecNumber>
    </recommendedName>
</protein>
<dbReference type="InterPro" id="IPR036397">
    <property type="entry name" value="RNaseH_sf"/>
</dbReference>
<comment type="catalytic activity">
    <reaction evidence="1 14 15 16">
        <text>Endonucleolytic cleavage to 5'-phosphomonoester.</text>
        <dbReference type="EC" id="3.1.26.4"/>
    </reaction>
</comment>
<feature type="binding site" evidence="14 15">
    <location>
        <position position="80"/>
    </location>
    <ligand>
        <name>a divalent metal cation</name>
        <dbReference type="ChEBI" id="CHEBI:60240"/>
    </ligand>
</feature>
<comment type="cofactor">
    <cofactor evidence="2">
        <name>Mg(2+)</name>
        <dbReference type="ChEBI" id="CHEBI:18420"/>
    </cofactor>
</comment>
<keyword evidence="11 14" id="KW-0255">Endonuclease</keyword>
<evidence type="ECO:0000256" key="6">
    <source>
        <dbReference type="ARBA" id="ARBA00012180"/>
    </source>
</evidence>
<dbReference type="Proteomes" id="UP000661691">
    <property type="component" value="Unassembled WGS sequence"/>
</dbReference>
<comment type="subcellular location">
    <subcellularLocation>
        <location evidence="4 14">Cytoplasm</location>
    </subcellularLocation>
</comment>
<keyword evidence="12 14" id="KW-0378">Hydrolase</keyword>
<dbReference type="GO" id="GO:0003723">
    <property type="term" value="F:RNA binding"/>
    <property type="evidence" value="ECO:0007669"/>
    <property type="project" value="UniProtKB-UniRule"/>
</dbReference>